<evidence type="ECO:0000256" key="1">
    <source>
        <dbReference type="SAM" id="MobiDB-lite"/>
    </source>
</evidence>
<protein>
    <submittedName>
        <fullName evidence="2">Uncharacterized protein</fullName>
    </submittedName>
</protein>
<name>A0A8R1HTF9_CAEJA</name>
<accession>A0A8R1HTF9</accession>
<organism evidence="2 3">
    <name type="scientific">Caenorhabditis japonica</name>
    <dbReference type="NCBI Taxonomy" id="281687"/>
    <lineage>
        <taxon>Eukaryota</taxon>
        <taxon>Metazoa</taxon>
        <taxon>Ecdysozoa</taxon>
        <taxon>Nematoda</taxon>
        <taxon>Chromadorea</taxon>
        <taxon>Rhabditida</taxon>
        <taxon>Rhabditina</taxon>
        <taxon>Rhabditomorpha</taxon>
        <taxon>Rhabditoidea</taxon>
        <taxon>Rhabditidae</taxon>
        <taxon>Peloderinae</taxon>
        <taxon>Caenorhabditis</taxon>
    </lineage>
</organism>
<dbReference type="Proteomes" id="UP000005237">
    <property type="component" value="Unassembled WGS sequence"/>
</dbReference>
<keyword evidence="3" id="KW-1185">Reference proteome</keyword>
<sequence>MRSENATMDISYPDSGFEMDRASTPEQSSVSMTSTSKSGDEPVNFSNLFEQLKREMKEMRERDAQILADLQRVETQIQSVKQAQILASLQDEFEPVESMPL</sequence>
<dbReference type="EnsemblMetazoa" id="CJA07005.1">
    <property type="protein sequence ID" value="CJA07005.1"/>
    <property type="gene ID" value="WBGene00126209"/>
</dbReference>
<feature type="compositionally biased region" description="Low complexity" evidence="1">
    <location>
        <begin position="28"/>
        <end position="37"/>
    </location>
</feature>
<feature type="region of interest" description="Disordered" evidence="1">
    <location>
        <begin position="1"/>
        <end position="44"/>
    </location>
</feature>
<dbReference type="AlphaFoldDB" id="A0A8R1HTF9"/>
<evidence type="ECO:0000313" key="2">
    <source>
        <dbReference type="EnsemblMetazoa" id="CJA07005.1"/>
    </source>
</evidence>
<reference evidence="2" key="2">
    <citation type="submission" date="2022-06" db="UniProtKB">
        <authorList>
            <consortium name="EnsemblMetazoa"/>
        </authorList>
    </citation>
    <scope>IDENTIFICATION</scope>
    <source>
        <strain evidence="2">DF5081</strain>
    </source>
</reference>
<reference evidence="3" key="1">
    <citation type="submission" date="2010-08" db="EMBL/GenBank/DDBJ databases">
        <authorList>
            <consortium name="Caenorhabditis japonica Sequencing Consortium"/>
            <person name="Wilson R.K."/>
        </authorList>
    </citation>
    <scope>NUCLEOTIDE SEQUENCE [LARGE SCALE GENOMIC DNA]</scope>
    <source>
        <strain evidence="3">DF5081</strain>
    </source>
</reference>
<proteinExistence type="predicted"/>
<evidence type="ECO:0000313" key="3">
    <source>
        <dbReference type="Proteomes" id="UP000005237"/>
    </source>
</evidence>